<evidence type="ECO:0000313" key="2">
    <source>
        <dbReference type="Proteomes" id="UP000308600"/>
    </source>
</evidence>
<keyword evidence="2" id="KW-1185">Reference proteome</keyword>
<dbReference type="EMBL" id="ML208367">
    <property type="protein sequence ID" value="TFK67766.1"/>
    <property type="molecule type" value="Genomic_DNA"/>
</dbReference>
<accession>A0ACD3AQE5</accession>
<reference evidence="1 2" key="1">
    <citation type="journal article" date="2019" name="Nat. Ecol. Evol.">
        <title>Megaphylogeny resolves global patterns of mushroom evolution.</title>
        <authorList>
            <person name="Varga T."/>
            <person name="Krizsan K."/>
            <person name="Foldi C."/>
            <person name="Dima B."/>
            <person name="Sanchez-Garcia M."/>
            <person name="Sanchez-Ramirez S."/>
            <person name="Szollosi G.J."/>
            <person name="Szarkandi J.G."/>
            <person name="Papp V."/>
            <person name="Albert L."/>
            <person name="Andreopoulos W."/>
            <person name="Angelini C."/>
            <person name="Antonin V."/>
            <person name="Barry K.W."/>
            <person name="Bougher N.L."/>
            <person name="Buchanan P."/>
            <person name="Buyck B."/>
            <person name="Bense V."/>
            <person name="Catcheside P."/>
            <person name="Chovatia M."/>
            <person name="Cooper J."/>
            <person name="Damon W."/>
            <person name="Desjardin D."/>
            <person name="Finy P."/>
            <person name="Geml J."/>
            <person name="Haridas S."/>
            <person name="Hughes K."/>
            <person name="Justo A."/>
            <person name="Karasinski D."/>
            <person name="Kautmanova I."/>
            <person name="Kiss B."/>
            <person name="Kocsube S."/>
            <person name="Kotiranta H."/>
            <person name="LaButti K.M."/>
            <person name="Lechner B.E."/>
            <person name="Liimatainen K."/>
            <person name="Lipzen A."/>
            <person name="Lukacs Z."/>
            <person name="Mihaltcheva S."/>
            <person name="Morgado L.N."/>
            <person name="Niskanen T."/>
            <person name="Noordeloos M.E."/>
            <person name="Ohm R.A."/>
            <person name="Ortiz-Santana B."/>
            <person name="Ovrebo C."/>
            <person name="Racz N."/>
            <person name="Riley R."/>
            <person name="Savchenko A."/>
            <person name="Shiryaev A."/>
            <person name="Soop K."/>
            <person name="Spirin V."/>
            <person name="Szebenyi C."/>
            <person name="Tomsovsky M."/>
            <person name="Tulloss R.E."/>
            <person name="Uehling J."/>
            <person name="Grigoriev I.V."/>
            <person name="Vagvolgyi C."/>
            <person name="Papp T."/>
            <person name="Martin F.M."/>
            <person name="Miettinen O."/>
            <person name="Hibbett D.S."/>
            <person name="Nagy L.G."/>
        </authorList>
    </citation>
    <scope>NUCLEOTIDE SEQUENCE [LARGE SCALE GENOMIC DNA]</scope>
    <source>
        <strain evidence="1 2">NL-1719</strain>
    </source>
</reference>
<proteinExistence type="predicted"/>
<gene>
    <name evidence="1" type="ORF">BDN72DRAFT_960747</name>
</gene>
<evidence type="ECO:0000313" key="1">
    <source>
        <dbReference type="EMBL" id="TFK67766.1"/>
    </source>
</evidence>
<name>A0ACD3AQE5_9AGAR</name>
<dbReference type="Proteomes" id="UP000308600">
    <property type="component" value="Unassembled WGS sequence"/>
</dbReference>
<sequence length="678" mass="76599">MTTPAHEEDPFTLLQTFEYNPAFIRPRHGRQPDFYRTLPFDFYDRHMAPSLSLKHVKVDSTIPASLAAAIDATLSDLRSGGYESLPVTSDTVGDFIPPAYQNRVYDTATADSLASRYQITVGQFATAFVSRWVVHPTAPAYYSTLEFSRRRSDLPTYHGEYVHWCHSLRFRPFGVQRVEVMSVISDQLTHALRSLEGKDLVIYQFYTMSAEMEQIFKDMDSLGAFLPSAEYRTSGLVDSKMTPSPRPCDASDAHWSLDHCCVQSTEENAVIQRIGCERVKPRLSDTQTKFDEMDSQTAAGLCYHAWHRAVKEDATIIVFHCGNYERIGIRHRATQTLVLSELIEVSKRQEPAYGKIHMGLMLAAVTDALNRHGQSYHPQPAKVLSTGKRSQACIDDDPNLRRSKRQKAKAQMARLPKTTISLAKDEKIFWIAFSKCSIALVYMNFDSLGSSIPAACLRHGGPLSRYGVESGTSTWQESYEPLECCSLMVDSDLTRGGTGRIHSAKLEIKMADGTTLSKDVIVKTAVDRHLRKRVRREYDTYRHLWEHKVNRIPMVYGLFEDPDDMVTILVIEKFKMTFRDREPLDLEGRGMLLSVTRSERSLCLATVRAMHKAGVAHLDLRAENIMVGNDGLPVIIDFGQSLVGADKEVTDKEIGYFQEVLDGKVRDGFPFEFDSDED</sequence>
<protein>
    <submittedName>
        <fullName evidence="1">Uncharacterized protein</fullName>
    </submittedName>
</protein>
<organism evidence="1 2">
    <name type="scientific">Pluteus cervinus</name>
    <dbReference type="NCBI Taxonomy" id="181527"/>
    <lineage>
        <taxon>Eukaryota</taxon>
        <taxon>Fungi</taxon>
        <taxon>Dikarya</taxon>
        <taxon>Basidiomycota</taxon>
        <taxon>Agaricomycotina</taxon>
        <taxon>Agaricomycetes</taxon>
        <taxon>Agaricomycetidae</taxon>
        <taxon>Agaricales</taxon>
        <taxon>Pluteineae</taxon>
        <taxon>Pluteaceae</taxon>
        <taxon>Pluteus</taxon>
    </lineage>
</organism>